<protein>
    <submittedName>
        <fullName evidence="2">Uncharacterized protein</fullName>
    </submittedName>
</protein>
<organism evidence="2 3">
    <name type="scientific">Actinomadura alba</name>
    <dbReference type="NCBI Taxonomy" id="406431"/>
    <lineage>
        <taxon>Bacteria</taxon>
        <taxon>Bacillati</taxon>
        <taxon>Actinomycetota</taxon>
        <taxon>Actinomycetes</taxon>
        <taxon>Streptosporangiales</taxon>
        <taxon>Thermomonosporaceae</taxon>
        <taxon>Actinomadura</taxon>
    </lineage>
</organism>
<gene>
    <name evidence="2" type="ORF">HKK74_29315</name>
</gene>
<evidence type="ECO:0000313" key="3">
    <source>
        <dbReference type="Proteomes" id="UP000805614"/>
    </source>
</evidence>
<dbReference type="RefSeq" id="WP_187246605.1">
    <property type="nucleotide sequence ID" value="NZ_BAAAOK010000025.1"/>
</dbReference>
<keyword evidence="3" id="KW-1185">Reference proteome</keyword>
<dbReference type="Proteomes" id="UP000805614">
    <property type="component" value="Unassembled WGS sequence"/>
</dbReference>
<name>A0ABR7LXI6_9ACTN</name>
<comment type="caution">
    <text evidence="2">The sequence shown here is derived from an EMBL/GenBank/DDBJ whole genome shotgun (WGS) entry which is preliminary data.</text>
</comment>
<evidence type="ECO:0000313" key="2">
    <source>
        <dbReference type="EMBL" id="MBC6469561.1"/>
    </source>
</evidence>
<proteinExistence type="predicted"/>
<evidence type="ECO:0000256" key="1">
    <source>
        <dbReference type="SAM" id="MobiDB-lite"/>
    </source>
</evidence>
<accession>A0ABR7LXI6</accession>
<dbReference type="Gene3D" id="3.30.530.20">
    <property type="match status" value="1"/>
</dbReference>
<feature type="region of interest" description="Disordered" evidence="1">
    <location>
        <begin position="196"/>
        <end position="224"/>
    </location>
</feature>
<feature type="region of interest" description="Disordered" evidence="1">
    <location>
        <begin position="1"/>
        <end position="73"/>
    </location>
</feature>
<dbReference type="EMBL" id="JABVEC010000028">
    <property type="protein sequence ID" value="MBC6469561.1"/>
    <property type="molecule type" value="Genomic_DNA"/>
</dbReference>
<reference evidence="2 3" key="1">
    <citation type="submission" date="2020-06" db="EMBL/GenBank/DDBJ databases">
        <title>Actinomadura xiongansis sp. nov., isolated from soil of Baiyangdian.</title>
        <authorList>
            <person name="Zhang X."/>
        </authorList>
    </citation>
    <scope>NUCLEOTIDE SEQUENCE [LARGE SCALE GENOMIC DNA]</scope>
    <source>
        <strain evidence="2 3">HBUM206468</strain>
    </source>
</reference>
<sequence>MRRTRTGSPMARMMSPKARKASPMGRMMSPKARKGSPMTRMMSPKARRRGSPMTRMMSPGARRRTGGGGAGTRRLIGIGMLATGAGVARWMASRTSRTARERAEMNRWTMVTILCPPERLSSRADLPEPLARLGDAVDIKIARAPGDRGTELGARLREAPSSGVGGIASRISGDDPRRMLRKALRHSKSLIETGEVMRPDWPPSTHPTPTGKLLELAGRRGGRL</sequence>
<dbReference type="InterPro" id="IPR023393">
    <property type="entry name" value="START-like_dom_sf"/>
</dbReference>